<dbReference type="Pfam" id="PF05063">
    <property type="entry name" value="MT-A70"/>
    <property type="match status" value="1"/>
</dbReference>
<protein>
    <submittedName>
        <fullName evidence="1">MT-A70 family protein</fullName>
    </submittedName>
</protein>
<sequence length="148" mass="17686">MVIQKKIQDEKRQDFIESPSDVLVKVLNGYQFIPIQQRVKKLIYKLFREPLLYEGHVKDLRMWEQIAKDAIDKFGKLYEVVHIDSPWKIKQQVPYPTMIDQEILNMPINLDQERGILIFWIVNQKRMLPGNSLEKMAMTRSRKESELN</sequence>
<organism evidence="1 2">
    <name type="scientific">Oxytricha trifallax</name>
    <dbReference type="NCBI Taxonomy" id="1172189"/>
    <lineage>
        <taxon>Eukaryota</taxon>
        <taxon>Sar</taxon>
        <taxon>Alveolata</taxon>
        <taxon>Ciliophora</taxon>
        <taxon>Intramacronucleata</taxon>
        <taxon>Spirotrichea</taxon>
        <taxon>Stichotrichia</taxon>
        <taxon>Sporadotrichida</taxon>
        <taxon>Oxytrichidae</taxon>
        <taxon>Oxytrichinae</taxon>
        <taxon>Oxytricha</taxon>
    </lineage>
</organism>
<comment type="caution">
    <text evidence="1">The sequence shown here is derived from an EMBL/GenBank/DDBJ whole genome shotgun (WGS) entry which is preliminary data.</text>
</comment>
<name>A0A073IAF9_9SPIT</name>
<dbReference type="InterPro" id="IPR007757">
    <property type="entry name" value="MT-A70-like"/>
</dbReference>
<proteinExistence type="predicted"/>
<keyword evidence="2" id="KW-1185">Reference proteome</keyword>
<evidence type="ECO:0000313" key="1">
    <source>
        <dbReference type="EMBL" id="KEJ82402.1"/>
    </source>
</evidence>
<evidence type="ECO:0000313" key="2">
    <source>
        <dbReference type="Proteomes" id="UP000053232"/>
    </source>
</evidence>
<dbReference type="Proteomes" id="UP000053232">
    <property type="component" value="Unassembled WGS sequence"/>
</dbReference>
<gene>
    <name evidence="1" type="ORF">OXYTRIMIC_365</name>
</gene>
<reference evidence="2" key="1">
    <citation type="journal article" date="2014" name="Cell">
        <title>The Architecture of a Scrambled Genome Reveals Massive Levels of Genomic Rearrangement during Development.</title>
        <authorList>
            <person name="Chen X."/>
            <person name="Bracht J.R."/>
            <person name="Goldman A.D."/>
            <person name="Dolzhenko E."/>
            <person name="Clay D.M."/>
            <person name="Swart E.C."/>
            <person name="Perlman D.H."/>
            <person name="Doak T.G."/>
            <person name="Stuart A."/>
            <person name="Amemiya C.T."/>
            <person name="Sebra R.P."/>
            <person name="Landweber L.F."/>
        </authorList>
    </citation>
    <scope>NUCLEOTIDE SEQUENCE [LARGE SCALE GENOMIC DNA]</scope>
    <source>
        <strain evidence="2">JRB310</strain>
    </source>
</reference>
<dbReference type="EMBL" id="ARYC01022413">
    <property type="protein sequence ID" value="KEJ82402.1"/>
    <property type="molecule type" value="Genomic_DNA"/>
</dbReference>
<dbReference type="AlphaFoldDB" id="A0A073IAF9"/>
<accession>A0A073IAF9</accession>